<evidence type="ECO:0000259" key="5">
    <source>
        <dbReference type="Pfam" id="PF01628"/>
    </source>
</evidence>
<dbReference type="GO" id="GO:0003700">
    <property type="term" value="F:DNA-binding transcription factor activity"/>
    <property type="evidence" value="ECO:0007669"/>
    <property type="project" value="InterPro"/>
</dbReference>
<name>A0A1F4XL24_9BACT</name>
<dbReference type="Pfam" id="PF01628">
    <property type="entry name" value="HrcA"/>
    <property type="match status" value="1"/>
</dbReference>
<dbReference type="PANTHER" id="PTHR34824">
    <property type="entry name" value="HEAT-INDUCIBLE TRANSCRIPTION REPRESSOR HRCA"/>
    <property type="match status" value="1"/>
</dbReference>
<feature type="domain" description="Heat-inducible transcription repressor HrcA C-terminal" evidence="5">
    <location>
        <begin position="90"/>
        <end position="217"/>
    </location>
</feature>
<keyword evidence="3" id="KW-0346">Stress response</keyword>
<dbReference type="SUPFAM" id="SSF55781">
    <property type="entry name" value="GAF domain-like"/>
    <property type="match status" value="1"/>
</dbReference>
<keyword evidence="4" id="KW-0804">Transcription</keyword>
<proteinExistence type="predicted"/>
<dbReference type="Gene3D" id="1.10.10.10">
    <property type="entry name" value="Winged helix-like DNA-binding domain superfamily/Winged helix DNA-binding domain"/>
    <property type="match status" value="1"/>
</dbReference>
<dbReference type="GO" id="GO:0045892">
    <property type="term" value="P:negative regulation of DNA-templated transcription"/>
    <property type="evidence" value="ECO:0007669"/>
    <property type="project" value="TreeGrafter"/>
</dbReference>
<keyword evidence="1" id="KW-0678">Repressor</keyword>
<evidence type="ECO:0000313" key="8">
    <source>
        <dbReference type="Proteomes" id="UP000177614"/>
    </source>
</evidence>
<keyword evidence="2" id="KW-0805">Transcription regulation</keyword>
<comment type="caution">
    <text evidence="7">The sequence shown here is derived from an EMBL/GenBank/DDBJ whole genome shotgun (WGS) entry which is preliminary data.</text>
</comment>
<evidence type="ECO:0008006" key="9">
    <source>
        <dbReference type="Google" id="ProtNLM"/>
    </source>
</evidence>
<dbReference type="InterPro" id="IPR001034">
    <property type="entry name" value="DeoR_HTH"/>
</dbReference>
<evidence type="ECO:0000256" key="4">
    <source>
        <dbReference type="ARBA" id="ARBA00023163"/>
    </source>
</evidence>
<dbReference type="Proteomes" id="UP000177614">
    <property type="component" value="Unassembled WGS sequence"/>
</dbReference>
<evidence type="ECO:0000256" key="3">
    <source>
        <dbReference type="ARBA" id="ARBA00023016"/>
    </source>
</evidence>
<gene>
    <name evidence="7" type="ORF">A2V81_02235</name>
</gene>
<evidence type="ECO:0000259" key="6">
    <source>
        <dbReference type="Pfam" id="PF08220"/>
    </source>
</evidence>
<evidence type="ECO:0000256" key="1">
    <source>
        <dbReference type="ARBA" id="ARBA00022491"/>
    </source>
</evidence>
<dbReference type="SUPFAM" id="SSF46785">
    <property type="entry name" value="Winged helix' DNA-binding domain"/>
    <property type="match status" value="1"/>
</dbReference>
<organism evidence="7 8">
    <name type="scientific">Candidatus Abawacabacteria bacterium RBG_16_42_10</name>
    <dbReference type="NCBI Taxonomy" id="1817814"/>
    <lineage>
        <taxon>Bacteria</taxon>
        <taxon>Candidatus Abawacaibacteriota</taxon>
    </lineage>
</organism>
<accession>A0A1F4XL24</accession>
<dbReference type="Gene3D" id="3.30.450.40">
    <property type="match status" value="1"/>
</dbReference>
<dbReference type="InterPro" id="IPR029016">
    <property type="entry name" value="GAF-like_dom_sf"/>
</dbReference>
<evidence type="ECO:0000256" key="2">
    <source>
        <dbReference type="ARBA" id="ARBA00023015"/>
    </source>
</evidence>
<dbReference type="InterPro" id="IPR002571">
    <property type="entry name" value="HrcA"/>
</dbReference>
<dbReference type="AlphaFoldDB" id="A0A1F4XL24"/>
<evidence type="ECO:0000313" key="7">
    <source>
        <dbReference type="EMBL" id="OGC82330.1"/>
    </source>
</evidence>
<sequence length="217" mass="24308">MDDRKFSVLKAIIETFIQQGGPVGSQYLLEEYEFPVSPATIRNDMMSLEEEGLIFQPHTSAGRIPTEQGLRIFVDSMIGDNIISVPKEYLNKLAKVKKLAEKIESQKVEQAIYTSVSILAKMTSDVSFSTLPWLGETYYLGLANALRKPEFADTARFSSVVEVLEDQDNFLELLKKLKLSRDVTVLIGKENILEAIQGCSLLATQYRIDDTYQGSIG</sequence>
<dbReference type="InterPro" id="IPR021153">
    <property type="entry name" value="HrcA_C"/>
</dbReference>
<reference evidence="7 8" key="1">
    <citation type="journal article" date="2016" name="Nat. Commun.">
        <title>Thousands of microbial genomes shed light on interconnected biogeochemical processes in an aquifer system.</title>
        <authorList>
            <person name="Anantharaman K."/>
            <person name="Brown C.T."/>
            <person name="Hug L.A."/>
            <person name="Sharon I."/>
            <person name="Castelle C.J."/>
            <person name="Probst A.J."/>
            <person name="Thomas B.C."/>
            <person name="Singh A."/>
            <person name="Wilkins M.J."/>
            <person name="Karaoz U."/>
            <person name="Brodie E.L."/>
            <person name="Williams K.H."/>
            <person name="Hubbard S.S."/>
            <person name="Banfield J.F."/>
        </authorList>
    </citation>
    <scope>NUCLEOTIDE SEQUENCE [LARGE SCALE GENOMIC DNA]</scope>
</reference>
<dbReference type="GO" id="GO:0003677">
    <property type="term" value="F:DNA binding"/>
    <property type="evidence" value="ECO:0007669"/>
    <property type="project" value="InterPro"/>
</dbReference>
<protein>
    <recommendedName>
        <fullName evidence="9">Heat-inducible transcription repressor HrcA C-terminal domain-containing protein</fullName>
    </recommendedName>
</protein>
<dbReference type="InterPro" id="IPR036390">
    <property type="entry name" value="WH_DNA-bd_sf"/>
</dbReference>
<dbReference type="PANTHER" id="PTHR34824:SF1">
    <property type="entry name" value="HEAT-INDUCIBLE TRANSCRIPTION REPRESSOR HRCA"/>
    <property type="match status" value="1"/>
</dbReference>
<feature type="non-terminal residue" evidence="7">
    <location>
        <position position="217"/>
    </location>
</feature>
<dbReference type="Pfam" id="PF08220">
    <property type="entry name" value="HTH_DeoR"/>
    <property type="match status" value="1"/>
</dbReference>
<dbReference type="STRING" id="1817814.A2V81_02235"/>
<feature type="domain" description="HTH deoR-type" evidence="6">
    <location>
        <begin position="33"/>
        <end position="61"/>
    </location>
</feature>
<dbReference type="InterPro" id="IPR036388">
    <property type="entry name" value="WH-like_DNA-bd_sf"/>
</dbReference>
<dbReference type="EMBL" id="MEWR01000008">
    <property type="protein sequence ID" value="OGC82330.1"/>
    <property type="molecule type" value="Genomic_DNA"/>
</dbReference>